<evidence type="ECO:0000313" key="2">
    <source>
        <dbReference type="Proteomes" id="UP000054851"/>
    </source>
</evidence>
<dbReference type="EMBL" id="FCOA02000051">
    <property type="protein sequence ID" value="SAK96113.1"/>
    <property type="molecule type" value="Genomic_DNA"/>
</dbReference>
<gene>
    <name evidence="1" type="ORF">AWB79_07301</name>
</gene>
<dbReference type="Proteomes" id="UP000054851">
    <property type="component" value="Unassembled WGS sequence"/>
</dbReference>
<dbReference type="STRING" id="1777140.AWB79_07301"/>
<dbReference type="Pfam" id="PF02515">
    <property type="entry name" value="CoA_transf_3"/>
    <property type="match status" value="1"/>
</dbReference>
<dbReference type="OrthoDB" id="5294844at2"/>
<dbReference type="AlphaFoldDB" id="A0A158DNQ4"/>
<dbReference type="InterPro" id="IPR044855">
    <property type="entry name" value="CoA-Trfase_III_dom3_sf"/>
</dbReference>
<evidence type="ECO:0000313" key="1">
    <source>
        <dbReference type="EMBL" id="SAK96113.1"/>
    </source>
</evidence>
<dbReference type="RefSeq" id="WP_061172299.1">
    <property type="nucleotide sequence ID" value="NZ_FCOA02000051.1"/>
</dbReference>
<dbReference type="InterPro" id="IPR003673">
    <property type="entry name" value="CoA-Trfase_fam_III"/>
</dbReference>
<dbReference type="GO" id="GO:0003824">
    <property type="term" value="F:catalytic activity"/>
    <property type="evidence" value="ECO:0007669"/>
    <property type="project" value="InterPro"/>
</dbReference>
<keyword evidence="2" id="KW-1185">Reference proteome</keyword>
<proteinExistence type="predicted"/>
<dbReference type="Gene3D" id="3.40.50.10540">
    <property type="entry name" value="Crotonobetainyl-coa:carnitine coa-transferase, domain 1"/>
    <property type="match status" value="1"/>
</dbReference>
<reference evidence="1" key="1">
    <citation type="submission" date="2016-01" db="EMBL/GenBank/DDBJ databases">
        <authorList>
            <person name="Peeters C."/>
        </authorList>
    </citation>
    <scope>NUCLEOTIDE SEQUENCE</scope>
    <source>
        <strain evidence="1">LMG 29322</strain>
    </source>
</reference>
<dbReference type="InterPro" id="IPR023606">
    <property type="entry name" value="CoA-Trfase_III_dom_1_sf"/>
</dbReference>
<organism evidence="1 2">
    <name type="scientific">Caballeronia hypogeia</name>
    <dbReference type="NCBI Taxonomy" id="1777140"/>
    <lineage>
        <taxon>Bacteria</taxon>
        <taxon>Pseudomonadati</taxon>
        <taxon>Pseudomonadota</taxon>
        <taxon>Betaproteobacteria</taxon>
        <taxon>Burkholderiales</taxon>
        <taxon>Burkholderiaceae</taxon>
        <taxon>Caballeronia</taxon>
    </lineage>
</organism>
<sequence>MNQNASRGPLAGVRVVEVGGVGPGPFCGMLLSDMGADVIRIDRKHASESGLPVERRFEVMFRGRRSLALDLKKPEAVDVVKRLLRDADVLVEGFRPGAMERLGLGPDVCLDLNPRLIYGRMTGWGQSGPLCTAPGHDLNYIALSGALHAMGHKGDSPAIPLNLVGDFGGGALYLAFGILCALHERTCSGRGQVVDAAMIDGATSLMSMIYGLFAAGYWKDERGSNRLDSGAPWYAVYETSDARHMAVGATEATFYRNTLKVLGLREDEFADQHDRAGWPQMKEAFARVFKSRSRDEWCMAFEGTETCVSPVLSLAEAHQHPHQTARGNFVECAGVMQPAPAPRFGRSEVAIQAPPPRVGEHNREVLLEAGFSDEDLTMLARVGAI</sequence>
<dbReference type="PANTHER" id="PTHR48228">
    <property type="entry name" value="SUCCINYL-COA--D-CITRAMALATE COA-TRANSFERASE"/>
    <property type="match status" value="1"/>
</dbReference>
<dbReference type="SUPFAM" id="SSF89796">
    <property type="entry name" value="CoA-transferase family III (CaiB/BaiF)"/>
    <property type="match status" value="1"/>
</dbReference>
<dbReference type="PANTHER" id="PTHR48228:SF5">
    <property type="entry name" value="ALPHA-METHYLACYL-COA RACEMASE"/>
    <property type="match status" value="1"/>
</dbReference>
<dbReference type="Gene3D" id="3.30.1540.10">
    <property type="entry name" value="formyl-coa transferase, domain 3"/>
    <property type="match status" value="1"/>
</dbReference>
<name>A0A158DNQ4_9BURK</name>
<comment type="caution">
    <text evidence="1">The sequence shown here is derived from an EMBL/GenBank/DDBJ whole genome shotgun (WGS) entry which is preliminary data.</text>
</comment>
<protein>
    <submittedName>
        <fullName evidence="1">Alpha-methylacyl-CoA racemase</fullName>
    </submittedName>
</protein>
<accession>A0A158DNQ4</accession>
<dbReference type="InterPro" id="IPR050509">
    <property type="entry name" value="CoA-transferase_III"/>
</dbReference>